<dbReference type="SUPFAM" id="SSF56112">
    <property type="entry name" value="Protein kinase-like (PK-like)"/>
    <property type="match status" value="1"/>
</dbReference>
<dbReference type="PANTHER" id="PTHR22603:SF66">
    <property type="entry name" value="ETHANOLAMINE KINASE"/>
    <property type="match status" value="1"/>
</dbReference>
<dbReference type="OrthoDB" id="179763at2"/>
<dbReference type="PATRIC" id="fig|651182.5.peg.1059"/>
<evidence type="ECO:0000313" key="2">
    <source>
        <dbReference type="Proteomes" id="UP000007347"/>
    </source>
</evidence>
<protein>
    <submittedName>
        <fullName evidence="1">Choline/ethanolamine kinase</fullName>
    </submittedName>
</protein>
<dbReference type="Gene3D" id="3.30.200.20">
    <property type="entry name" value="Phosphorylase Kinase, domain 1"/>
    <property type="match status" value="1"/>
</dbReference>
<keyword evidence="1" id="KW-0418">Kinase</keyword>
<keyword evidence="2" id="KW-1185">Reference proteome</keyword>
<reference evidence="1 2" key="1">
    <citation type="journal article" date="2013" name="Environ. Microbiol.">
        <title>Complete genome, catabolic sub-proteomes and key-metabolites of Desulfobacula toluolica Tol2, a marine, aromatic compound-degrading, sulfate-reducing bacterium.</title>
        <authorList>
            <person name="Wohlbrand L."/>
            <person name="Jacob J.H."/>
            <person name="Kube M."/>
            <person name="Mussmann M."/>
            <person name="Jarling R."/>
            <person name="Beck A."/>
            <person name="Amann R."/>
            <person name="Wilkes H."/>
            <person name="Reinhardt R."/>
            <person name="Rabus R."/>
        </authorList>
    </citation>
    <scope>NUCLEOTIDE SEQUENCE [LARGE SCALE GENOMIC DNA]</scope>
    <source>
        <strain evidence="2">DSM 7467 / Tol2</strain>
    </source>
</reference>
<dbReference type="GO" id="GO:0004305">
    <property type="term" value="F:ethanolamine kinase activity"/>
    <property type="evidence" value="ECO:0007669"/>
    <property type="project" value="TreeGrafter"/>
</dbReference>
<dbReference type="InterPro" id="IPR011009">
    <property type="entry name" value="Kinase-like_dom_sf"/>
</dbReference>
<proteinExistence type="predicted"/>
<dbReference type="HOGENOM" id="CLU_055115_1_1_7"/>
<dbReference type="EMBL" id="FO203503">
    <property type="protein sequence ID" value="CCK79048.1"/>
    <property type="molecule type" value="Genomic_DNA"/>
</dbReference>
<dbReference type="PANTHER" id="PTHR22603">
    <property type="entry name" value="CHOLINE/ETHANOALAMINE KINASE"/>
    <property type="match status" value="1"/>
</dbReference>
<sequence length="288" mass="33329">MKDKICRLGCWKGNVTPEEIKGGHSNHNFFVEDGGESFFVRLGHDLDVHCVMRSNELAISRAAHAAGISPEVVWHEPGVMVTRYIQGKTLTKQDIAKQNNLNRLVPLIQECHRQIIHHIRGPVLMFWVFHVCRNYAAILRDSNHPLSVQLPRLMNINSALEKAVGNIKPVVTHNDLLASNFIDDGQRFWIIDWEYAGFNTALFDLACFCSFCDLHPDQEDRILATYFQSRVTDELRRRFIALKCASELWTYLWSPVAESHYALDLDYQKIARGHQLNFERLWVEFKQI</sequence>
<dbReference type="Pfam" id="PF01633">
    <property type="entry name" value="Choline_kinase"/>
    <property type="match status" value="1"/>
</dbReference>
<accession>K0NGU0</accession>
<dbReference type="CDD" id="cd05151">
    <property type="entry name" value="ChoK-like"/>
    <property type="match status" value="1"/>
</dbReference>
<dbReference type="KEGG" id="dto:TOL2_C08800"/>
<gene>
    <name evidence="1" type="ordered locus">TOL2_C08800</name>
</gene>
<dbReference type="STRING" id="651182.TOL2_C08800"/>
<organism evidence="1 2">
    <name type="scientific">Desulfobacula toluolica (strain DSM 7467 / Tol2)</name>
    <dbReference type="NCBI Taxonomy" id="651182"/>
    <lineage>
        <taxon>Bacteria</taxon>
        <taxon>Pseudomonadati</taxon>
        <taxon>Thermodesulfobacteriota</taxon>
        <taxon>Desulfobacteria</taxon>
        <taxon>Desulfobacterales</taxon>
        <taxon>Desulfobacteraceae</taxon>
        <taxon>Desulfobacula</taxon>
    </lineage>
</organism>
<dbReference type="Gene3D" id="3.90.1200.10">
    <property type="match status" value="1"/>
</dbReference>
<keyword evidence="1" id="KW-0808">Transferase</keyword>
<dbReference type="GO" id="GO:0005737">
    <property type="term" value="C:cytoplasm"/>
    <property type="evidence" value="ECO:0007669"/>
    <property type="project" value="TreeGrafter"/>
</dbReference>
<evidence type="ECO:0000313" key="1">
    <source>
        <dbReference type="EMBL" id="CCK79048.1"/>
    </source>
</evidence>
<name>K0NGU0_DESTT</name>
<dbReference type="Proteomes" id="UP000007347">
    <property type="component" value="Chromosome"/>
</dbReference>
<dbReference type="AlphaFoldDB" id="K0NGU0"/>
<dbReference type="GO" id="GO:0006646">
    <property type="term" value="P:phosphatidylethanolamine biosynthetic process"/>
    <property type="evidence" value="ECO:0007669"/>
    <property type="project" value="TreeGrafter"/>
</dbReference>